<dbReference type="CDD" id="cd21134">
    <property type="entry name" value="YTH"/>
    <property type="match status" value="1"/>
</dbReference>
<feature type="compositionally biased region" description="Polar residues" evidence="2">
    <location>
        <begin position="75"/>
        <end position="96"/>
    </location>
</feature>
<evidence type="ECO:0000259" key="3">
    <source>
        <dbReference type="PROSITE" id="PS50882"/>
    </source>
</evidence>
<evidence type="ECO:0000313" key="4">
    <source>
        <dbReference type="EnsemblPlants" id="OMERI08G06290.2"/>
    </source>
</evidence>
<evidence type="ECO:0000256" key="2">
    <source>
        <dbReference type="SAM" id="MobiDB-lite"/>
    </source>
</evidence>
<name>A0A0E0EJ73_9ORYZ</name>
<feature type="region of interest" description="Disordered" evidence="2">
    <location>
        <begin position="511"/>
        <end position="558"/>
    </location>
</feature>
<feature type="compositionally biased region" description="Polar residues" evidence="2">
    <location>
        <begin position="536"/>
        <end position="558"/>
    </location>
</feature>
<proteinExistence type="inferred from homology"/>
<dbReference type="Gene3D" id="3.10.590.10">
    <property type="entry name" value="ph1033 like domains"/>
    <property type="match status" value="1"/>
</dbReference>
<dbReference type="Gramene" id="OMERI08G06290.2">
    <property type="protein sequence ID" value="OMERI08G06290.2"/>
    <property type="gene ID" value="OMERI08G06290"/>
</dbReference>
<feature type="domain" description="YTH" evidence="3">
    <location>
        <begin position="313"/>
        <end position="454"/>
    </location>
</feature>
<dbReference type="GO" id="GO:0061157">
    <property type="term" value="P:mRNA destabilization"/>
    <property type="evidence" value="ECO:0007669"/>
    <property type="project" value="TreeGrafter"/>
</dbReference>
<feature type="region of interest" description="Disordered" evidence="2">
    <location>
        <begin position="55"/>
        <end position="109"/>
    </location>
</feature>
<dbReference type="PROSITE" id="PS50882">
    <property type="entry name" value="YTH"/>
    <property type="match status" value="1"/>
</dbReference>
<dbReference type="InterPro" id="IPR007275">
    <property type="entry name" value="YTH_domain"/>
</dbReference>
<protein>
    <recommendedName>
        <fullName evidence="1">YTH domain-containing family protein</fullName>
    </recommendedName>
</protein>
<dbReference type="PANTHER" id="PTHR12357">
    <property type="entry name" value="YTH YT521-B HOMOLOGY DOMAIN-CONTAINING"/>
    <property type="match status" value="1"/>
</dbReference>
<feature type="compositionally biased region" description="Basic and acidic residues" evidence="2">
    <location>
        <begin position="351"/>
        <end position="366"/>
    </location>
</feature>
<dbReference type="AlphaFoldDB" id="A0A0E0EJ73"/>
<accession>A0A0E0EJ73</accession>
<dbReference type="GO" id="GO:0003729">
    <property type="term" value="F:mRNA binding"/>
    <property type="evidence" value="ECO:0007669"/>
    <property type="project" value="UniProtKB-UniRule"/>
</dbReference>
<feature type="region of interest" description="Disordered" evidence="2">
    <location>
        <begin position="340"/>
        <end position="368"/>
    </location>
</feature>
<dbReference type="GO" id="GO:1990247">
    <property type="term" value="F:N6-methyladenosine-containing RNA reader activity"/>
    <property type="evidence" value="ECO:0007669"/>
    <property type="project" value="UniProtKB-UniRule"/>
</dbReference>
<comment type="similarity">
    <text evidence="1">Belongs to the YTHDF family.</text>
</comment>
<dbReference type="PANTHER" id="PTHR12357:SF64">
    <property type="entry name" value="YTH DOMAIN-CONTAINING FAMILY PROTEIN"/>
    <property type="match status" value="1"/>
</dbReference>
<evidence type="ECO:0000313" key="5">
    <source>
        <dbReference type="Proteomes" id="UP000008021"/>
    </source>
</evidence>
<dbReference type="EnsemblPlants" id="OMERI08G06290.2">
    <property type="protein sequence ID" value="OMERI08G06290.2"/>
    <property type="gene ID" value="OMERI08G06290"/>
</dbReference>
<dbReference type="InterPro" id="IPR045168">
    <property type="entry name" value="YTH_prot"/>
</dbReference>
<dbReference type="Pfam" id="PF04146">
    <property type="entry name" value="YTH"/>
    <property type="match status" value="1"/>
</dbReference>
<organism evidence="4">
    <name type="scientific">Oryza meridionalis</name>
    <dbReference type="NCBI Taxonomy" id="40149"/>
    <lineage>
        <taxon>Eukaryota</taxon>
        <taxon>Viridiplantae</taxon>
        <taxon>Streptophyta</taxon>
        <taxon>Embryophyta</taxon>
        <taxon>Tracheophyta</taxon>
        <taxon>Spermatophyta</taxon>
        <taxon>Magnoliopsida</taxon>
        <taxon>Liliopsida</taxon>
        <taxon>Poales</taxon>
        <taxon>Poaceae</taxon>
        <taxon>BOP clade</taxon>
        <taxon>Oryzoideae</taxon>
        <taxon>Oryzeae</taxon>
        <taxon>Oryzinae</taxon>
        <taxon>Oryza</taxon>
    </lineage>
</organism>
<keyword evidence="5" id="KW-1185">Reference proteome</keyword>
<feature type="compositionally biased region" description="Basic residues" evidence="2">
    <location>
        <begin position="10"/>
        <end position="27"/>
    </location>
</feature>
<keyword evidence="1" id="KW-0694">RNA-binding</keyword>
<sequence length="558" mass="61233">MLKLYCQKPKSSRSPRRRLPPKLRLLARVRPPPAPISIRRGAAVRPAASADCMIPPQSEIVGENNASKSAAKEQILSSTNEKMTTSVPQGASSSKSPKGAQEKASFLGKGGEQPFYQPNVYAPQPQTIYSGGYLNHLGQWEEYPHYVNMEGLHSVSPGIYNDNQSIMLSPGYANNPQMMYGAYSPGVGDGQPYLPLHFPFSSPYYQPPASPSMGYSNSATGMSQGDPMLQQEYFLPDGLLYSPTPGYHQPFGSFDRASTQPSSTPGLFGQGNTPLAFGMHHGSMYAPGSYKPRQQGGKFGGTTPSWSSGRRFGTFDLSANQQKGSMPFGIQNGALEFLNEQNRGPRATKPKKQDTENSSIDDKNEKNVPLVNGSGQFCGVAEMIGPVDFDKSVDYWQQDKWSGQFPVKWHIIKDVPNNLLRHIILENNDNKPVTNSRDTQEVKLEHGLQMLTIFKNHESETNILEDFDFYEQREKALQENRRQQQPASPELQKPAENKALGELMAHISDTFAQTVQLKETENGESKPAVEGVSSADEASTATTKAEDGTASTNASPVE</sequence>
<reference evidence="4" key="1">
    <citation type="submission" date="2015-04" db="UniProtKB">
        <authorList>
            <consortium name="EnsemblPlants"/>
        </authorList>
    </citation>
    <scope>IDENTIFICATION</scope>
</reference>
<evidence type="ECO:0000256" key="1">
    <source>
        <dbReference type="RuleBase" id="RU369095"/>
    </source>
</evidence>
<dbReference type="Proteomes" id="UP000008021">
    <property type="component" value="Chromosome 8"/>
</dbReference>
<comment type="function">
    <text evidence="1">Specifically recognizes and binds N6-methyladenosine (m6A)-containing RNAs, and regulates mRNA stability. M6A is a modification present at internal sites of mRNAs and some non-coding RNAs and plays a role in mRNA stability and processing.</text>
</comment>
<reference evidence="4" key="2">
    <citation type="submission" date="2018-05" db="EMBL/GenBank/DDBJ databases">
        <title>OmerRS3 (Oryza meridionalis Reference Sequence Version 3).</title>
        <authorList>
            <person name="Zhang J."/>
            <person name="Kudrna D."/>
            <person name="Lee S."/>
            <person name="Talag J."/>
            <person name="Welchert J."/>
            <person name="Wing R.A."/>
        </authorList>
    </citation>
    <scope>NUCLEOTIDE SEQUENCE [LARGE SCALE GENOMIC DNA]</scope>
    <source>
        <strain evidence="4">cv. OR44</strain>
    </source>
</reference>
<dbReference type="GO" id="GO:0005737">
    <property type="term" value="C:cytoplasm"/>
    <property type="evidence" value="ECO:0007669"/>
    <property type="project" value="TreeGrafter"/>
</dbReference>
<feature type="region of interest" description="Disordered" evidence="2">
    <location>
        <begin position="1"/>
        <end position="42"/>
    </location>
</feature>